<feature type="domain" description="CobB/CobQ-like glutamine amidotransferase" evidence="9">
    <location>
        <begin position="303"/>
        <end position="457"/>
    </location>
</feature>
<evidence type="ECO:0000256" key="5">
    <source>
        <dbReference type="ARBA" id="ARBA00022842"/>
    </source>
</evidence>
<dbReference type="InterPro" id="IPR027417">
    <property type="entry name" value="P-loop_NTPase"/>
</dbReference>
<feature type="region of interest" description="Disordered" evidence="7">
    <location>
        <begin position="237"/>
        <end position="292"/>
    </location>
</feature>
<dbReference type="RefSeq" id="WP_006906275.1">
    <property type="nucleotide sequence ID" value="NZ_GG665866.1"/>
</dbReference>
<feature type="compositionally biased region" description="Basic and acidic residues" evidence="7">
    <location>
        <begin position="246"/>
        <end position="266"/>
    </location>
</feature>
<dbReference type="GO" id="GO:0005524">
    <property type="term" value="F:ATP binding"/>
    <property type="evidence" value="ECO:0007669"/>
    <property type="project" value="UniProtKB-KW"/>
</dbReference>
<feature type="domain" description="CobQ/CobB/MinD/ParA nucleotide binding" evidence="8">
    <location>
        <begin position="5"/>
        <end position="191"/>
    </location>
</feature>
<evidence type="ECO:0000256" key="6">
    <source>
        <dbReference type="ARBA" id="ARBA00022962"/>
    </source>
</evidence>
<dbReference type="PANTHER" id="PTHR43873:SF1">
    <property type="entry name" value="COBYRINATE A,C-DIAMIDE SYNTHASE"/>
    <property type="match status" value="1"/>
</dbReference>
<dbReference type="EMBL" id="ACIP02000002">
    <property type="protein sequence ID" value="EEP28457.1"/>
    <property type="molecule type" value="Genomic_DNA"/>
</dbReference>
<dbReference type="NCBIfam" id="NF002204">
    <property type="entry name" value="PRK01077.1"/>
    <property type="match status" value="1"/>
</dbReference>
<evidence type="ECO:0000259" key="9">
    <source>
        <dbReference type="Pfam" id="PF07685"/>
    </source>
</evidence>
<dbReference type="InterPro" id="IPR002586">
    <property type="entry name" value="CobQ/CobB/MinD/ParA_Nub-bd_dom"/>
</dbReference>
<keyword evidence="6" id="KW-0315">Glutamine amidotransferase</keyword>
<dbReference type="STRING" id="626523.GCWU000342_01265"/>
<keyword evidence="5" id="KW-0460">Magnesium</keyword>
<dbReference type="HOGENOM" id="CLU_022752_2_0_9"/>
<evidence type="ECO:0000256" key="3">
    <source>
        <dbReference type="ARBA" id="ARBA00022741"/>
    </source>
</evidence>
<dbReference type="Pfam" id="PF01656">
    <property type="entry name" value="CbiA"/>
    <property type="match status" value="1"/>
</dbReference>
<evidence type="ECO:0000256" key="1">
    <source>
        <dbReference type="ARBA" id="ARBA00001946"/>
    </source>
</evidence>
<sequence length="517" mass="57166">MVSRIMIAAPMSGSGKTTVTCGLLAALKKRGRNPVSFKCGPDYIDPMFHRRMLGVSSDNLDPYFLGQSDICHLLAEDAKRAGSDFALIEGVMGLYDGLGGVSEEASSYQLAVWTKTPIILVVRAGGIGRSLISLLRGFMDDDREGLIRGCILNQVSPSFYPRLKTLIEEELKLPVCGYLAKDRQIEIGSRHLGLMTPDSLSDLELKLTKLAEMAKESLDLAAIEEIAGQAPLLNVGENRSGCGNDRSGRDRQSYSDDGGELDKQNRGDSGNGLKQQKYSDGRGGQDRQKPKSREYAGKFFGLRVALAKDRAFSFIYPQNQRVFEEMGAQIIPFSPLHDKRLPENIDGLILSGGYPELYLKQLEDNYGMRTDIRRAISGGLPSIAECGGFLYLQELVSDPDGKSYRMCGLLPGKAWKTNRLVRFGYVELLGKTESGFSGTEGIRGHEFHYYDTSENGSDMLATKPLSGRSWSCAFSGPDHWWGFPHLYYASCPGFAANFLYAADLYHKRRMAEERNDD</sequence>
<dbReference type="SUPFAM" id="SSF52317">
    <property type="entry name" value="Class I glutamine amidotransferase-like"/>
    <property type="match status" value="1"/>
</dbReference>
<protein>
    <submittedName>
        <fullName evidence="10">Cobyrinic acid a,c-diamide synthase</fullName>
        <ecNumber evidence="10">6.3.1.-</ecNumber>
    </submittedName>
</protein>
<dbReference type="GO" id="GO:0042242">
    <property type="term" value="F:cobyrinic acid a,c-diamide synthase activity"/>
    <property type="evidence" value="ECO:0007669"/>
    <property type="project" value="InterPro"/>
</dbReference>
<dbReference type="PROSITE" id="PS51274">
    <property type="entry name" value="GATASE_COBBQ"/>
    <property type="match status" value="1"/>
</dbReference>
<dbReference type="InterPro" id="IPR011698">
    <property type="entry name" value="GATase_3"/>
</dbReference>
<dbReference type="InterPro" id="IPR029062">
    <property type="entry name" value="Class_I_gatase-like"/>
</dbReference>
<reference evidence="10" key="1">
    <citation type="submission" date="2009-04" db="EMBL/GenBank/DDBJ databases">
        <authorList>
            <person name="Weinstock G."/>
            <person name="Sodergren E."/>
            <person name="Clifton S."/>
            <person name="Fulton L."/>
            <person name="Fulton B."/>
            <person name="Courtney L."/>
            <person name="Fronick C."/>
            <person name="Harrison M."/>
            <person name="Strong C."/>
            <person name="Farmer C."/>
            <person name="Delahaunty K."/>
            <person name="Markovic C."/>
            <person name="Hall O."/>
            <person name="Minx P."/>
            <person name="Tomlinson C."/>
            <person name="Mitreva M."/>
            <person name="Nelson J."/>
            <person name="Hou S."/>
            <person name="Wollam A."/>
            <person name="Pepin K.H."/>
            <person name="Johnson M."/>
            <person name="Bhonagiri V."/>
            <person name="Nash W.E."/>
            <person name="Warren W."/>
            <person name="Chinwalla A."/>
            <person name="Mardis E.R."/>
            <person name="Wilson R.K."/>
        </authorList>
    </citation>
    <scope>NUCLEOTIDE SEQUENCE [LARGE SCALE GENOMIC DNA]</scope>
    <source>
        <strain evidence="10">DSM 14600</strain>
    </source>
</reference>
<dbReference type="Pfam" id="PF07685">
    <property type="entry name" value="GATase_3"/>
    <property type="match status" value="1"/>
</dbReference>
<dbReference type="Gene3D" id="3.40.50.880">
    <property type="match status" value="1"/>
</dbReference>
<dbReference type="Proteomes" id="UP000003494">
    <property type="component" value="Unassembled WGS sequence"/>
</dbReference>
<evidence type="ECO:0000313" key="10">
    <source>
        <dbReference type="EMBL" id="EEP28457.1"/>
    </source>
</evidence>
<evidence type="ECO:0000256" key="4">
    <source>
        <dbReference type="ARBA" id="ARBA00022840"/>
    </source>
</evidence>
<organism evidence="10 11">
    <name type="scientific">Shuttleworthella satelles DSM 14600</name>
    <dbReference type="NCBI Taxonomy" id="626523"/>
    <lineage>
        <taxon>Bacteria</taxon>
        <taxon>Bacillati</taxon>
        <taxon>Bacillota</taxon>
        <taxon>Clostridia</taxon>
        <taxon>Lachnospirales</taxon>
        <taxon>Lachnospiraceae</taxon>
        <taxon>Shuttleworthella</taxon>
    </lineage>
</organism>
<dbReference type="InterPro" id="IPR004484">
    <property type="entry name" value="CbiA/CobB_synth"/>
</dbReference>
<keyword evidence="11" id="KW-1185">Reference proteome</keyword>
<keyword evidence="4" id="KW-0067">ATP-binding</keyword>
<dbReference type="PANTHER" id="PTHR43873">
    <property type="entry name" value="COBYRINATE A,C-DIAMIDE SYNTHASE"/>
    <property type="match status" value="1"/>
</dbReference>
<dbReference type="EC" id="6.3.1.-" evidence="10"/>
<comment type="caution">
    <text evidence="10">The sequence shown here is derived from an EMBL/GenBank/DDBJ whole genome shotgun (WGS) entry which is preliminary data.</text>
</comment>
<name>C4GBG4_9FIRM</name>
<feature type="compositionally biased region" description="Basic and acidic residues" evidence="7">
    <location>
        <begin position="277"/>
        <end position="292"/>
    </location>
</feature>
<keyword evidence="3" id="KW-0547">Nucleotide-binding</keyword>
<evidence type="ECO:0000256" key="2">
    <source>
        <dbReference type="ARBA" id="ARBA00022598"/>
    </source>
</evidence>
<accession>C4GBG4</accession>
<proteinExistence type="predicted"/>
<evidence type="ECO:0000259" key="8">
    <source>
        <dbReference type="Pfam" id="PF01656"/>
    </source>
</evidence>
<evidence type="ECO:0000256" key="7">
    <source>
        <dbReference type="SAM" id="MobiDB-lite"/>
    </source>
</evidence>
<dbReference type="AlphaFoldDB" id="C4GBG4"/>
<dbReference type="Gene3D" id="3.40.50.300">
    <property type="entry name" value="P-loop containing nucleotide triphosphate hydrolases"/>
    <property type="match status" value="1"/>
</dbReference>
<comment type="cofactor">
    <cofactor evidence="1">
        <name>Mg(2+)</name>
        <dbReference type="ChEBI" id="CHEBI:18420"/>
    </cofactor>
</comment>
<dbReference type="SUPFAM" id="SSF52540">
    <property type="entry name" value="P-loop containing nucleoside triphosphate hydrolases"/>
    <property type="match status" value="1"/>
</dbReference>
<dbReference type="eggNOG" id="COG1797">
    <property type="taxonomic scope" value="Bacteria"/>
</dbReference>
<evidence type="ECO:0000313" key="11">
    <source>
        <dbReference type="Proteomes" id="UP000003494"/>
    </source>
</evidence>
<gene>
    <name evidence="10" type="primary">cobB</name>
    <name evidence="10" type="ORF">GCWU000342_01265</name>
</gene>
<keyword evidence="2 10" id="KW-0436">Ligase</keyword>